<dbReference type="Pfam" id="PF07136">
    <property type="entry name" value="DUF1385"/>
    <property type="match status" value="1"/>
</dbReference>
<feature type="transmembrane region" description="Helical" evidence="1">
    <location>
        <begin position="144"/>
        <end position="166"/>
    </location>
</feature>
<evidence type="ECO:0000313" key="3">
    <source>
        <dbReference type="Proteomes" id="UP000266089"/>
    </source>
</evidence>
<evidence type="ECO:0000313" key="2">
    <source>
        <dbReference type="EMBL" id="RIH78217.1"/>
    </source>
</evidence>
<feature type="transmembrane region" description="Helical" evidence="1">
    <location>
        <begin position="110"/>
        <end position="132"/>
    </location>
</feature>
<organism evidence="2 3">
    <name type="scientific">Meiothermus taiwanensis</name>
    <dbReference type="NCBI Taxonomy" id="172827"/>
    <lineage>
        <taxon>Bacteria</taxon>
        <taxon>Thermotogati</taxon>
        <taxon>Deinococcota</taxon>
        <taxon>Deinococci</taxon>
        <taxon>Thermales</taxon>
        <taxon>Thermaceae</taxon>
        <taxon>Meiothermus</taxon>
    </lineage>
</organism>
<protein>
    <recommendedName>
        <fullName evidence="4">Metal-dependent enzyme</fullName>
    </recommendedName>
</protein>
<evidence type="ECO:0000256" key="1">
    <source>
        <dbReference type="SAM" id="Phobius"/>
    </source>
</evidence>
<dbReference type="InterPro" id="IPR010787">
    <property type="entry name" value="DUF1385"/>
</dbReference>
<gene>
    <name evidence="2" type="ORF">Mcate_00959</name>
</gene>
<dbReference type="AlphaFoldDB" id="A0A399E0R7"/>
<keyword evidence="1" id="KW-0472">Membrane</keyword>
<keyword evidence="1" id="KW-1133">Transmembrane helix</keyword>
<feature type="transmembrane region" description="Helical" evidence="1">
    <location>
        <begin position="211"/>
        <end position="230"/>
    </location>
</feature>
<dbReference type="PANTHER" id="PTHR42867">
    <property type="entry name" value="MEMBRANE PROTEIN-RELATED"/>
    <property type="match status" value="1"/>
</dbReference>
<keyword evidence="1" id="KW-0812">Transmembrane</keyword>
<accession>A0A399E0R7</accession>
<name>A0A399E0R7_9DEIN</name>
<comment type="caution">
    <text evidence="2">The sequence shown here is derived from an EMBL/GenBank/DDBJ whole genome shotgun (WGS) entry which is preliminary data.</text>
</comment>
<reference evidence="2 3" key="1">
    <citation type="submission" date="2018-08" db="EMBL/GenBank/DDBJ databases">
        <title>Meiothermus cateniformans JCM 15151 genome sequencing project.</title>
        <authorList>
            <person name="Da Costa M.S."/>
            <person name="Albuquerque L."/>
            <person name="Raposo P."/>
            <person name="Froufe H.J.C."/>
            <person name="Barroso C.S."/>
            <person name="Egas C."/>
        </authorList>
    </citation>
    <scope>NUCLEOTIDE SEQUENCE [LARGE SCALE GENOMIC DNA]</scope>
    <source>
        <strain evidence="2 3">JCM 15151</strain>
    </source>
</reference>
<dbReference type="PANTHER" id="PTHR42867:SF1">
    <property type="entry name" value="MEMBRANE PROTEIN-RELATED"/>
    <property type="match status" value="1"/>
</dbReference>
<dbReference type="EMBL" id="QWKX01000017">
    <property type="protein sequence ID" value="RIH78217.1"/>
    <property type="molecule type" value="Genomic_DNA"/>
</dbReference>
<sequence>MMRMKFGFSGIKLFRKLGFFLNQATLGGSAALEGVMMKAADAWALAVRLPNGQIHVERHEEEALTKKYPWARLPLIRGVVALWDALSISYKSLSRSAELAGEEEEKVSGAAMYGTLAVSLVIGLALFVWLPARLAGLLVDEERFRFLFYVVAGLFETAILIGYLVFIGRMKEMQRFFMYHGAEHKAIAAYEKGLELTVENVRAQPAYHPRCGTSFIAFTAVVGVFVYSFFPPLTVAWYWIFPRLLMIPVVAAISFEVLRYSAAHHDPLSRFFRWLGFKFQMLTVREPTDDMIEVAIESTKAALAQQPAEKPVAVA</sequence>
<proteinExistence type="predicted"/>
<dbReference type="Proteomes" id="UP000266089">
    <property type="component" value="Unassembled WGS sequence"/>
</dbReference>
<evidence type="ECO:0008006" key="4">
    <source>
        <dbReference type="Google" id="ProtNLM"/>
    </source>
</evidence>